<evidence type="ECO:0000313" key="3">
    <source>
        <dbReference type="EMBL" id="MDA3733449.1"/>
    </source>
</evidence>
<dbReference type="EMBL" id="JAQIFT010000062">
    <property type="protein sequence ID" value="MDA3733449.1"/>
    <property type="molecule type" value="Genomic_DNA"/>
</dbReference>
<dbReference type="Proteomes" id="UP001169242">
    <property type="component" value="Unassembled WGS sequence"/>
</dbReference>
<gene>
    <name evidence="3" type="ORF">PBV87_18375</name>
</gene>
<evidence type="ECO:0000259" key="2">
    <source>
        <dbReference type="Pfam" id="PF02272"/>
    </source>
</evidence>
<dbReference type="AlphaFoldDB" id="A0AA42DRJ3"/>
<dbReference type="Gene3D" id="3.10.310.30">
    <property type="match status" value="1"/>
</dbReference>
<keyword evidence="4" id="KW-1185">Reference proteome</keyword>
<organism evidence="3 4">
    <name type="scientific">Holtiella tumoricola</name>
    <dbReference type="NCBI Taxonomy" id="3018743"/>
    <lineage>
        <taxon>Bacteria</taxon>
        <taxon>Bacillati</taxon>
        <taxon>Bacillota</taxon>
        <taxon>Clostridia</taxon>
        <taxon>Lachnospirales</taxon>
        <taxon>Cellulosilyticaceae</taxon>
        <taxon>Holtiella</taxon>
    </lineage>
</organism>
<sequence length="325" mass="36362">MILDTIIQYKNIVIQCHNNPDADTIASGFALYSYLRSIGKTARLIYSGIQIQKPNLKIMIKQLAIPLEFVTKLEPPDLLVTVDCHYNNNNLTRFSAHAVCIIDHHIIQGTEFELQDIRPYLGSCATLLWDLLTQANFDFNAHPNVATALYYGLLTDTNYLSETRHPLDRDMADSISYDSALIHNLKHSNLSFNDLETAGNALINCSLDTIGKVAIFESRPCDPNILGFISDLAIQVENISLCIVYFQNEEGIKFSLRSCTKEVKANEFANYLTSHVGSGGGHLDKAGGFIDQEAFVKTYSTLSPNAYFHNVIKTYFHSFDIIHTG</sequence>
<accession>A0AA42DRJ3</accession>
<dbReference type="PANTHER" id="PTHR47618">
    <property type="entry name" value="BIFUNCTIONAL OLIGORIBONUCLEASE AND PAP PHOSPHATASE NRNA"/>
    <property type="match status" value="1"/>
</dbReference>
<proteinExistence type="predicted"/>
<dbReference type="InterPro" id="IPR001667">
    <property type="entry name" value="DDH_dom"/>
</dbReference>
<dbReference type="InterPro" id="IPR003156">
    <property type="entry name" value="DHHA1_dom"/>
</dbReference>
<dbReference type="Gene3D" id="3.90.1640.10">
    <property type="entry name" value="inorganic pyrophosphatase (n-terminal core)"/>
    <property type="match status" value="1"/>
</dbReference>
<reference evidence="3" key="1">
    <citation type="journal article" date="2023" name="Int. J. Syst. Evol. Microbiol.">
        <title>&lt;i&gt;Holtiella tumoricola&lt;/i&gt; gen. nov. sp. nov., isolated from a human clinical sample.</title>
        <authorList>
            <person name="Allen-Vercoe E."/>
            <person name="Daigneault M.C."/>
            <person name="Vancuren S.J."/>
            <person name="Cochrane K."/>
            <person name="O'Neal L.L."/>
            <person name="Sankaranarayanan K."/>
            <person name="Lawson P.A."/>
        </authorList>
    </citation>
    <scope>NUCLEOTIDE SEQUENCE</scope>
    <source>
        <strain evidence="3">CC70A</strain>
    </source>
</reference>
<comment type="caution">
    <text evidence="3">The sequence shown here is derived from an EMBL/GenBank/DDBJ whole genome shotgun (WGS) entry which is preliminary data.</text>
</comment>
<dbReference type="Pfam" id="PF01368">
    <property type="entry name" value="DHH"/>
    <property type="match status" value="1"/>
</dbReference>
<protein>
    <submittedName>
        <fullName evidence="3">DHH family phosphoesterase</fullName>
    </submittedName>
</protein>
<dbReference type="GO" id="GO:0003676">
    <property type="term" value="F:nucleic acid binding"/>
    <property type="evidence" value="ECO:0007669"/>
    <property type="project" value="InterPro"/>
</dbReference>
<dbReference type="PANTHER" id="PTHR47618:SF2">
    <property type="entry name" value="CYCLIC-DI-AMP PHOSPHODIESTERASE GDPP"/>
    <property type="match status" value="1"/>
</dbReference>
<dbReference type="InterPro" id="IPR051319">
    <property type="entry name" value="Oligoribo/pAp-PDE_c-di-AMP_PDE"/>
</dbReference>
<dbReference type="RefSeq" id="WP_271013270.1">
    <property type="nucleotide sequence ID" value="NZ_JAQIFT010000062.1"/>
</dbReference>
<feature type="domain" description="DHHA1" evidence="2">
    <location>
        <begin position="221"/>
        <end position="293"/>
    </location>
</feature>
<dbReference type="InterPro" id="IPR038763">
    <property type="entry name" value="DHH_sf"/>
</dbReference>
<name>A0AA42DRJ3_9FIRM</name>
<evidence type="ECO:0000259" key="1">
    <source>
        <dbReference type="Pfam" id="PF01368"/>
    </source>
</evidence>
<feature type="domain" description="DDH" evidence="1">
    <location>
        <begin position="11"/>
        <end position="152"/>
    </location>
</feature>
<dbReference type="SUPFAM" id="SSF64182">
    <property type="entry name" value="DHH phosphoesterases"/>
    <property type="match status" value="1"/>
</dbReference>
<dbReference type="Pfam" id="PF02272">
    <property type="entry name" value="DHHA1"/>
    <property type="match status" value="1"/>
</dbReference>
<evidence type="ECO:0000313" key="4">
    <source>
        <dbReference type="Proteomes" id="UP001169242"/>
    </source>
</evidence>